<feature type="non-terminal residue" evidence="4">
    <location>
        <position position="156"/>
    </location>
</feature>
<dbReference type="InterPro" id="IPR001816">
    <property type="entry name" value="Transl_elong_EFTs/EF1B"/>
</dbReference>
<dbReference type="InterPro" id="IPR036402">
    <property type="entry name" value="EF-Ts_dimer_sf"/>
</dbReference>
<dbReference type="GO" id="GO:0003746">
    <property type="term" value="F:translation elongation factor activity"/>
    <property type="evidence" value="ECO:0007669"/>
    <property type="project" value="UniProtKB-KW"/>
</dbReference>
<dbReference type="SUPFAM" id="SSF54713">
    <property type="entry name" value="Elongation factor Ts (EF-Ts), dimerisation domain"/>
    <property type="match status" value="1"/>
</dbReference>
<dbReference type="Proteomes" id="UP000194236">
    <property type="component" value="Unassembled WGS sequence"/>
</dbReference>
<keyword evidence="5" id="KW-1185">Reference proteome</keyword>
<dbReference type="GO" id="GO:0070125">
    <property type="term" value="P:mitochondrial translational elongation"/>
    <property type="evidence" value="ECO:0007669"/>
    <property type="project" value="TreeGrafter"/>
</dbReference>
<organism evidence="4 5">
    <name type="scientific">Euroglyphus maynei</name>
    <name type="common">Mayne's house dust mite</name>
    <dbReference type="NCBI Taxonomy" id="6958"/>
    <lineage>
        <taxon>Eukaryota</taxon>
        <taxon>Metazoa</taxon>
        <taxon>Ecdysozoa</taxon>
        <taxon>Arthropoda</taxon>
        <taxon>Chelicerata</taxon>
        <taxon>Arachnida</taxon>
        <taxon>Acari</taxon>
        <taxon>Acariformes</taxon>
        <taxon>Sarcoptiformes</taxon>
        <taxon>Astigmata</taxon>
        <taxon>Psoroptidia</taxon>
        <taxon>Analgoidea</taxon>
        <taxon>Pyroglyphidae</taxon>
        <taxon>Pyroglyphinae</taxon>
        <taxon>Euroglyphus</taxon>
    </lineage>
</organism>
<comment type="caution">
    <text evidence="4">The sequence shown here is derived from an EMBL/GenBank/DDBJ whole genome shotgun (WGS) entry which is preliminary data.</text>
</comment>
<dbReference type="Pfam" id="PF00889">
    <property type="entry name" value="EF_TS"/>
    <property type="match status" value="1"/>
</dbReference>
<evidence type="ECO:0000256" key="1">
    <source>
        <dbReference type="ARBA" id="ARBA00022768"/>
    </source>
</evidence>
<dbReference type="EMBL" id="MUJZ01010710">
    <property type="protein sequence ID" value="OTF82009.1"/>
    <property type="molecule type" value="Genomic_DNA"/>
</dbReference>
<dbReference type="InterPro" id="IPR014039">
    <property type="entry name" value="Transl_elong_EFTs/EF1B_dimer"/>
</dbReference>
<dbReference type="Gene3D" id="3.30.479.20">
    <property type="entry name" value="Elongation factor Ts, dimerisation domain"/>
    <property type="match status" value="1"/>
</dbReference>
<evidence type="ECO:0000259" key="3">
    <source>
        <dbReference type="Pfam" id="PF00889"/>
    </source>
</evidence>
<keyword evidence="1 4" id="KW-0251">Elongation factor</keyword>
<dbReference type="PANTHER" id="PTHR11741">
    <property type="entry name" value="ELONGATION FACTOR TS"/>
    <property type="match status" value="1"/>
</dbReference>
<gene>
    <name evidence="4" type="ORF">BLA29_013115</name>
</gene>
<dbReference type="GO" id="GO:0005739">
    <property type="term" value="C:mitochondrion"/>
    <property type="evidence" value="ECO:0007669"/>
    <property type="project" value="GOC"/>
</dbReference>
<proteinExistence type="predicted"/>
<name>A0A1Y3BM07_EURMA</name>
<sequence length="156" mass="17586">MVEVRCETDFVARNEHFIRLVSELAKKLNNDQTLLNHQQQSNNVEKIWITDENRLKEIGGDLVMNTIQKLGENIRFVRGCLMRISNGNQSSNMIRLLPYAHAVAGKIESNDPEIVLGKYGTIVAVTQSTPESNTVVNEDEEMDQTQVSKNIDELGS</sequence>
<evidence type="ECO:0000313" key="5">
    <source>
        <dbReference type="Proteomes" id="UP000194236"/>
    </source>
</evidence>
<evidence type="ECO:0000313" key="4">
    <source>
        <dbReference type="EMBL" id="OTF82009.1"/>
    </source>
</evidence>
<accession>A0A1Y3BM07</accession>
<dbReference type="AlphaFoldDB" id="A0A1Y3BM07"/>
<dbReference type="OrthoDB" id="277235at2759"/>
<reference evidence="4 5" key="1">
    <citation type="submission" date="2017-03" db="EMBL/GenBank/DDBJ databases">
        <title>Genome Survey of Euroglyphus maynei.</title>
        <authorList>
            <person name="Arlian L.G."/>
            <person name="Morgan M.S."/>
            <person name="Rider S.D."/>
        </authorList>
    </citation>
    <scope>NUCLEOTIDE SEQUENCE [LARGE SCALE GENOMIC DNA]</scope>
    <source>
        <strain evidence="4">Arlian Lab</strain>
        <tissue evidence="4">Whole body</tissue>
    </source>
</reference>
<evidence type="ECO:0000256" key="2">
    <source>
        <dbReference type="ARBA" id="ARBA00022917"/>
    </source>
</evidence>
<dbReference type="PANTHER" id="PTHR11741:SF0">
    <property type="entry name" value="ELONGATION FACTOR TS, MITOCHONDRIAL"/>
    <property type="match status" value="1"/>
</dbReference>
<protein>
    <submittedName>
        <fullName evidence="4">Elongation factor Ts, mitochondrial-like protein</fullName>
    </submittedName>
</protein>
<keyword evidence="2" id="KW-0648">Protein biosynthesis</keyword>
<feature type="domain" description="Translation elongation factor EFTs/EF1B dimerisation" evidence="3">
    <location>
        <begin position="1"/>
        <end position="131"/>
    </location>
</feature>